<name>A0A167XB49_9HYPO</name>
<feature type="region of interest" description="Disordered" evidence="1">
    <location>
        <begin position="118"/>
        <end position="141"/>
    </location>
</feature>
<comment type="caution">
    <text evidence="2">The sequence shown here is derived from an EMBL/GenBank/DDBJ whole genome shotgun (WGS) entry which is preliminary data.</text>
</comment>
<keyword evidence="3" id="KW-1185">Reference proteome</keyword>
<feature type="compositionally biased region" description="Gly residues" evidence="1">
    <location>
        <begin position="127"/>
        <end position="138"/>
    </location>
</feature>
<sequence length="180" mass="20283">MPYQTKDKKVELSKKEHEMLYRYLENANANSISDGIWVGKWSATHGETRSTSTITFHIGFRLTNGHYWSCILVGSKSKNPLKGTEVDWGTTEPYPPEVVEYYRAMFSIEPADIKLQFHPRRDDDNDGGAGPSGYGGSGEQAKRQVYQDAYNGYFYYDSNGGCHACDASGRDIGLYYGKTF</sequence>
<dbReference type="AlphaFoldDB" id="A0A167XB49"/>
<dbReference type="Proteomes" id="UP000076874">
    <property type="component" value="Unassembled WGS sequence"/>
</dbReference>
<dbReference type="OrthoDB" id="5154035at2759"/>
<reference evidence="2 3" key="1">
    <citation type="journal article" date="2016" name="Genome Biol. Evol.">
        <title>Divergent and convergent evolution of fungal pathogenicity.</title>
        <authorList>
            <person name="Shang Y."/>
            <person name="Xiao G."/>
            <person name="Zheng P."/>
            <person name="Cen K."/>
            <person name="Zhan S."/>
            <person name="Wang C."/>
        </authorList>
    </citation>
    <scope>NUCLEOTIDE SEQUENCE [LARGE SCALE GENOMIC DNA]</scope>
    <source>
        <strain evidence="2 3">RCEF 264</strain>
    </source>
</reference>
<gene>
    <name evidence="2" type="ORF">SPI_03398</name>
</gene>
<organism evidence="2 3">
    <name type="scientific">Niveomyces insectorum RCEF 264</name>
    <dbReference type="NCBI Taxonomy" id="1081102"/>
    <lineage>
        <taxon>Eukaryota</taxon>
        <taxon>Fungi</taxon>
        <taxon>Dikarya</taxon>
        <taxon>Ascomycota</taxon>
        <taxon>Pezizomycotina</taxon>
        <taxon>Sordariomycetes</taxon>
        <taxon>Hypocreomycetidae</taxon>
        <taxon>Hypocreales</taxon>
        <taxon>Cordycipitaceae</taxon>
        <taxon>Niveomyces</taxon>
    </lineage>
</organism>
<evidence type="ECO:0000313" key="3">
    <source>
        <dbReference type="Proteomes" id="UP000076874"/>
    </source>
</evidence>
<proteinExistence type="predicted"/>
<protein>
    <submittedName>
        <fullName evidence="2">Uncharacterized protein</fullName>
    </submittedName>
</protein>
<evidence type="ECO:0000256" key="1">
    <source>
        <dbReference type="SAM" id="MobiDB-lite"/>
    </source>
</evidence>
<accession>A0A167XB49</accession>
<dbReference type="EMBL" id="AZHD01000004">
    <property type="protein sequence ID" value="OAA64751.1"/>
    <property type="molecule type" value="Genomic_DNA"/>
</dbReference>
<evidence type="ECO:0000313" key="2">
    <source>
        <dbReference type="EMBL" id="OAA64751.1"/>
    </source>
</evidence>